<keyword evidence="2 5" id="KW-0812">Transmembrane</keyword>
<dbReference type="InterPro" id="IPR043504">
    <property type="entry name" value="Peptidase_S1_PA_chymotrypsin"/>
</dbReference>
<proteinExistence type="predicted"/>
<dbReference type="InterPro" id="IPR009003">
    <property type="entry name" value="Peptidase_S1_PA"/>
</dbReference>
<feature type="transmembrane region" description="Helical" evidence="5">
    <location>
        <begin position="65"/>
        <end position="86"/>
    </location>
</feature>
<dbReference type="RefSeq" id="WP_166102795.1">
    <property type="nucleotide sequence ID" value="NZ_BMMY01000014.1"/>
</dbReference>
<dbReference type="InterPro" id="IPR047680">
    <property type="entry name" value="MarP-like"/>
</dbReference>
<dbReference type="KEGG" id="pei:H9L10_11430"/>
<dbReference type="GO" id="GO:0004252">
    <property type="term" value="F:serine-type endopeptidase activity"/>
    <property type="evidence" value="ECO:0007669"/>
    <property type="project" value="InterPro"/>
</dbReference>
<name>A0A7G9QZV7_9MICO</name>
<dbReference type="AlphaFoldDB" id="A0A7G9QZV7"/>
<dbReference type="Pfam" id="PF02674">
    <property type="entry name" value="Colicin_V"/>
    <property type="match status" value="1"/>
</dbReference>
<evidence type="ECO:0000256" key="1">
    <source>
        <dbReference type="ARBA" id="ARBA00004141"/>
    </source>
</evidence>
<keyword evidence="3 5" id="KW-1133">Transmembrane helix</keyword>
<keyword evidence="6" id="KW-0378">Hydrolase</keyword>
<dbReference type="GO" id="GO:0006508">
    <property type="term" value="P:proteolysis"/>
    <property type="evidence" value="ECO:0007669"/>
    <property type="project" value="UniProtKB-KW"/>
</dbReference>
<gene>
    <name evidence="6" type="ORF">H9L10_11430</name>
</gene>
<keyword evidence="7" id="KW-1185">Reference proteome</keyword>
<protein>
    <submittedName>
        <fullName evidence="6">MarP family serine protease</fullName>
    </submittedName>
</protein>
<dbReference type="GO" id="GO:0009403">
    <property type="term" value="P:toxin biosynthetic process"/>
    <property type="evidence" value="ECO:0007669"/>
    <property type="project" value="InterPro"/>
</dbReference>
<dbReference type="EMBL" id="CP060712">
    <property type="protein sequence ID" value="QNN48882.1"/>
    <property type="molecule type" value="Genomic_DNA"/>
</dbReference>
<dbReference type="Pfam" id="PF13365">
    <property type="entry name" value="Trypsin_2"/>
    <property type="match status" value="1"/>
</dbReference>
<reference evidence="6 7" key="1">
    <citation type="submission" date="2020-08" db="EMBL/GenBank/DDBJ databases">
        <title>Genome sequence of Phycicoccus endophyticus JCM 31784T.</title>
        <authorList>
            <person name="Hyun D.-W."/>
            <person name="Bae J.-W."/>
        </authorList>
    </citation>
    <scope>NUCLEOTIDE SEQUENCE [LARGE SCALE GENOMIC DNA]</scope>
    <source>
        <strain evidence="6 7">JCM 31784</strain>
    </source>
</reference>
<dbReference type="InterPro" id="IPR001940">
    <property type="entry name" value="Peptidase_S1C"/>
</dbReference>
<dbReference type="PANTHER" id="PTHR43019">
    <property type="entry name" value="SERINE ENDOPROTEASE DEGS"/>
    <property type="match status" value="1"/>
</dbReference>
<dbReference type="PRINTS" id="PR00834">
    <property type="entry name" value="PROTEASES2C"/>
</dbReference>
<feature type="transmembrane region" description="Helical" evidence="5">
    <location>
        <begin position="106"/>
        <end position="126"/>
    </location>
</feature>
<accession>A0A7G9QZV7</accession>
<comment type="subcellular location">
    <subcellularLocation>
        <location evidence="1">Membrane</location>
        <topology evidence="1">Multi-pass membrane protein</topology>
    </subcellularLocation>
</comment>
<evidence type="ECO:0000256" key="4">
    <source>
        <dbReference type="ARBA" id="ARBA00023136"/>
    </source>
</evidence>
<evidence type="ECO:0000256" key="3">
    <source>
        <dbReference type="ARBA" id="ARBA00022989"/>
    </source>
</evidence>
<dbReference type="NCBIfam" id="NF033740">
    <property type="entry name" value="MarP_fam_protase"/>
    <property type="match status" value="1"/>
</dbReference>
<evidence type="ECO:0000313" key="6">
    <source>
        <dbReference type="EMBL" id="QNN48882.1"/>
    </source>
</evidence>
<keyword evidence="6" id="KW-0645">Protease</keyword>
<evidence type="ECO:0000256" key="5">
    <source>
        <dbReference type="SAM" id="Phobius"/>
    </source>
</evidence>
<dbReference type="Gene3D" id="2.40.10.10">
    <property type="entry name" value="Trypsin-like serine proteases"/>
    <property type="match status" value="2"/>
</dbReference>
<dbReference type="PANTHER" id="PTHR43019:SF23">
    <property type="entry name" value="PROTEASE DO-LIKE 5, CHLOROPLASTIC"/>
    <property type="match status" value="1"/>
</dbReference>
<dbReference type="SUPFAM" id="SSF50494">
    <property type="entry name" value="Trypsin-like serine proteases"/>
    <property type="match status" value="1"/>
</dbReference>
<organism evidence="6 7">
    <name type="scientific">Phycicoccus endophyticus</name>
    <dbReference type="NCBI Taxonomy" id="1690220"/>
    <lineage>
        <taxon>Bacteria</taxon>
        <taxon>Bacillati</taxon>
        <taxon>Actinomycetota</taxon>
        <taxon>Actinomycetes</taxon>
        <taxon>Micrococcales</taxon>
        <taxon>Intrasporangiaceae</taxon>
        <taxon>Phycicoccus</taxon>
    </lineage>
</organism>
<sequence length="401" mass="40930">MSAAGVLDVVLLLLLAGTTWRGWRQGLVTAALGLVGLLAGGYLAARYAPAQLERHLGDLGSSSGVLVVVGVVLLAAVLGQSVMLLVARRVRAALQDVGVGALDHLLGALAVLAAAVLVLWVLAGAVRVGGPPTLRSAVAGSRVVGVVDDVVPPSAGRLVTDLTRALDREGFPRVFEGLGPEPISAVPAPDADLVRDRSVVRAMRSVLHVRAEAPRCGQTQVGSAWVVSAGLAVTNAHVVAGADGVRVSVDGVGPELAARVVRFDPDRDVAVLAVPGLGAPALRAGEELARGEDAVLAGFPGDQGLWVGAARVREVLQARGADIYGSEGTTREVYSLRATVRRGASGGPVLDTDGRVVGMVFATSLDDPQTGYAMTLDEVSPVVRGADVRDEPVSSGACRVG</sequence>
<dbReference type="InterPro" id="IPR003825">
    <property type="entry name" value="Colicin-V_CvpA"/>
</dbReference>
<feature type="transmembrane region" description="Helical" evidence="5">
    <location>
        <begin position="26"/>
        <end position="45"/>
    </location>
</feature>
<evidence type="ECO:0000313" key="7">
    <source>
        <dbReference type="Proteomes" id="UP000515976"/>
    </source>
</evidence>
<dbReference type="Proteomes" id="UP000515976">
    <property type="component" value="Chromosome"/>
</dbReference>
<evidence type="ECO:0000256" key="2">
    <source>
        <dbReference type="ARBA" id="ARBA00022692"/>
    </source>
</evidence>
<keyword evidence="4 5" id="KW-0472">Membrane</keyword>
<dbReference type="GO" id="GO:0016020">
    <property type="term" value="C:membrane"/>
    <property type="evidence" value="ECO:0007669"/>
    <property type="project" value="UniProtKB-SubCell"/>
</dbReference>